<accession>A0A507BA12</accession>
<feature type="compositionally biased region" description="Pro residues" evidence="1">
    <location>
        <begin position="420"/>
        <end position="429"/>
    </location>
</feature>
<evidence type="ECO:0000256" key="2">
    <source>
        <dbReference type="SAM" id="Phobius"/>
    </source>
</evidence>
<evidence type="ECO:0000313" key="4">
    <source>
        <dbReference type="Proteomes" id="UP000319257"/>
    </source>
</evidence>
<dbReference type="Proteomes" id="UP000319257">
    <property type="component" value="Unassembled WGS sequence"/>
</dbReference>
<keyword evidence="2" id="KW-0812">Transmembrane</keyword>
<evidence type="ECO:0008006" key="5">
    <source>
        <dbReference type="Google" id="ProtNLM"/>
    </source>
</evidence>
<gene>
    <name evidence="3" type="ORF">E0L32_003618</name>
</gene>
<feature type="transmembrane region" description="Helical" evidence="2">
    <location>
        <begin position="62"/>
        <end position="83"/>
    </location>
</feature>
<dbReference type="PANTHER" id="PTHR40018">
    <property type="entry name" value="[PSI+] INDUCTION PROTEIN 2"/>
    <property type="match status" value="1"/>
</dbReference>
<dbReference type="RefSeq" id="XP_030998388.1">
    <property type="nucleotide sequence ID" value="XM_031137938.1"/>
</dbReference>
<dbReference type="AlphaFoldDB" id="A0A507BA12"/>
<dbReference type="GeneID" id="41971065"/>
<evidence type="ECO:0000256" key="1">
    <source>
        <dbReference type="SAM" id="MobiDB-lite"/>
    </source>
</evidence>
<dbReference type="OrthoDB" id="5401332at2759"/>
<feature type="compositionally biased region" description="Polar residues" evidence="1">
    <location>
        <begin position="280"/>
        <end position="289"/>
    </location>
</feature>
<protein>
    <recommendedName>
        <fullName evidence="5">Fibroin-3 related protein</fullName>
    </recommendedName>
</protein>
<reference evidence="3 4" key="1">
    <citation type="submission" date="2019-06" db="EMBL/GenBank/DDBJ databases">
        <title>Draft genome sequence of the filamentous fungus Phialemoniopsis curvata isolated from diesel fuel.</title>
        <authorList>
            <person name="Varaljay V.A."/>
            <person name="Lyon W.J."/>
            <person name="Crouch A.L."/>
            <person name="Drake C.E."/>
            <person name="Hollomon J.M."/>
            <person name="Nadeau L.J."/>
            <person name="Nunn H.S."/>
            <person name="Stevenson B.S."/>
            <person name="Bojanowski C.L."/>
            <person name="Crookes-Goodson W.J."/>
        </authorList>
    </citation>
    <scope>NUCLEOTIDE SEQUENCE [LARGE SCALE GENOMIC DNA]</scope>
    <source>
        <strain evidence="3 4">D216</strain>
    </source>
</reference>
<dbReference type="EMBL" id="SKBQ01000016">
    <property type="protein sequence ID" value="TPX16677.1"/>
    <property type="molecule type" value="Genomic_DNA"/>
</dbReference>
<organism evidence="3 4">
    <name type="scientific">Thyridium curvatum</name>
    <dbReference type="NCBI Taxonomy" id="1093900"/>
    <lineage>
        <taxon>Eukaryota</taxon>
        <taxon>Fungi</taxon>
        <taxon>Dikarya</taxon>
        <taxon>Ascomycota</taxon>
        <taxon>Pezizomycotina</taxon>
        <taxon>Sordariomycetes</taxon>
        <taxon>Sordariomycetidae</taxon>
        <taxon>Thyridiales</taxon>
        <taxon>Thyridiaceae</taxon>
        <taxon>Thyridium</taxon>
    </lineage>
</organism>
<dbReference type="InterPro" id="IPR037504">
    <property type="entry name" value="PSI_induc_2"/>
</dbReference>
<feature type="region of interest" description="Disordered" evidence="1">
    <location>
        <begin position="314"/>
        <end position="535"/>
    </location>
</feature>
<evidence type="ECO:0000313" key="3">
    <source>
        <dbReference type="EMBL" id="TPX16677.1"/>
    </source>
</evidence>
<keyword evidence="4" id="KW-1185">Reference proteome</keyword>
<keyword evidence="2" id="KW-1133">Transmembrane helix</keyword>
<dbReference type="InParanoid" id="A0A507BA12"/>
<feature type="compositionally biased region" description="Polar residues" evidence="1">
    <location>
        <begin position="458"/>
        <end position="485"/>
    </location>
</feature>
<keyword evidence="2" id="KW-0472">Membrane</keyword>
<feature type="compositionally biased region" description="Low complexity" evidence="1">
    <location>
        <begin position="341"/>
        <end position="357"/>
    </location>
</feature>
<dbReference type="GO" id="GO:0005935">
    <property type="term" value="C:cellular bud neck"/>
    <property type="evidence" value="ECO:0007669"/>
    <property type="project" value="TreeGrafter"/>
</dbReference>
<feature type="region of interest" description="Disordered" evidence="1">
    <location>
        <begin position="210"/>
        <end position="295"/>
    </location>
</feature>
<name>A0A507BA12_9PEZI</name>
<sequence length="535" mass="56188">MPSIDVAMRRSLSASALDLLAAAMRPVVPEVQPRDLITDTKGKITDVKTAFSSWDNCMKADFCKWPVIAIIVIGGLFIFSIVWCCARCLCCGVSCCCECFYCLKCCGNCCGCCDAPQKKHKYLDEPYIPPHQGYRMEAPMTAPMAGAAVGGMGAKSVHNAHNEAPQYAEFDMSKKGGEDALPEMPSWEGSGNKKIEVEQEAVELEQLNKPAANGLQPGQNVPLMTGTATTPGPVSPVSPLAQDPYGHPGSRQGSNAYLAGGAGADPYARQGPGYGASDGYGQSTSNLSMDQGHPGGMNQGYGMAAAGMAGGAMAGAAMGPNQRSPREYGGNGRYGTPPPMGQGYPGPRSSPGPGRQGSYDDYRRNGSGPPGAMPGFGSDSIQREPRLPDVMGGAYADKGPRRSPAPQGDQGYRGGYNRSPAPPYGPPQPQRQYSSDSTRPLARGPPQRQFSPAPVSPTALQNSGGFDFNSGYSRPSTSDNNNSFDQPRHASPQQQQQQQHTGGAGGGGSAYPGFKAYQPPSASNNSRPHENWSGL</sequence>
<dbReference type="STRING" id="1093900.A0A507BA12"/>
<dbReference type="GO" id="GO:0005886">
    <property type="term" value="C:plasma membrane"/>
    <property type="evidence" value="ECO:0007669"/>
    <property type="project" value="TreeGrafter"/>
</dbReference>
<comment type="caution">
    <text evidence="3">The sequence shown here is derived from an EMBL/GenBank/DDBJ whole genome shotgun (WGS) entry which is preliminary data.</text>
</comment>
<proteinExistence type="predicted"/>
<dbReference type="PANTHER" id="PTHR40018:SF1">
    <property type="entry name" value="[PSI+] INDUCTION PROTEIN 2"/>
    <property type="match status" value="1"/>
</dbReference>